<accession>A0A8G0PAI3</accession>
<proteinExistence type="predicted"/>
<organism evidence="2 3">
    <name type="scientific">Trichoderma simmonsii</name>
    <dbReference type="NCBI Taxonomy" id="1491479"/>
    <lineage>
        <taxon>Eukaryota</taxon>
        <taxon>Fungi</taxon>
        <taxon>Dikarya</taxon>
        <taxon>Ascomycota</taxon>
        <taxon>Pezizomycotina</taxon>
        <taxon>Sordariomycetes</taxon>
        <taxon>Hypocreomycetidae</taxon>
        <taxon>Hypocreales</taxon>
        <taxon>Hypocreaceae</taxon>
        <taxon>Trichoderma</taxon>
    </lineage>
</organism>
<dbReference type="Proteomes" id="UP000826661">
    <property type="component" value="Chromosome I"/>
</dbReference>
<protein>
    <submittedName>
        <fullName evidence="2">Uncharacterized protein</fullName>
    </submittedName>
</protein>
<name>A0A8G0PAI3_9HYPO</name>
<feature type="region of interest" description="Disordered" evidence="1">
    <location>
        <begin position="71"/>
        <end position="101"/>
    </location>
</feature>
<dbReference type="EMBL" id="CP075864">
    <property type="protein sequence ID" value="QYS94126.1"/>
    <property type="molecule type" value="Genomic_DNA"/>
</dbReference>
<keyword evidence="3" id="KW-1185">Reference proteome</keyword>
<gene>
    <name evidence="2" type="ORF">H0G86_001475</name>
</gene>
<evidence type="ECO:0000313" key="2">
    <source>
        <dbReference type="EMBL" id="QYS94126.1"/>
    </source>
</evidence>
<evidence type="ECO:0000313" key="3">
    <source>
        <dbReference type="Proteomes" id="UP000826661"/>
    </source>
</evidence>
<evidence type="ECO:0000256" key="1">
    <source>
        <dbReference type="SAM" id="MobiDB-lite"/>
    </source>
</evidence>
<sequence>MPSNLLAAPLLTRSASILYLWNRPLSIAPRTSHTHTDTDTSASARLNLRLFAPQLRPRACIEHLISTKQQSAITPGRRASATSTDACSAIQPPRSVAASDPSQIDIDSTMHKVRIREL</sequence>
<reference evidence="2 3" key="1">
    <citation type="journal article" date="2021" name="BMC Genomics">
        <title>Telomere-to-telomere genome assembly of asparaginase-producing Trichoderma simmonsii.</title>
        <authorList>
            <person name="Chung D."/>
            <person name="Kwon Y.M."/>
            <person name="Yang Y."/>
        </authorList>
    </citation>
    <scope>NUCLEOTIDE SEQUENCE [LARGE SCALE GENOMIC DNA]</scope>
    <source>
        <strain evidence="2 3">GH-Sj1</strain>
    </source>
</reference>
<dbReference type="AlphaFoldDB" id="A0A8G0PAI3"/>